<name>A0A1L7CSU5_9CORY</name>
<proteinExistence type="predicted"/>
<dbReference type="AlphaFoldDB" id="A0A1L7CSU5"/>
<dbReference type="RefSeq" id="WP_075663890.1">
    <property type="nucleotide sequence ID" value="NZ_CP009247.1"/>
</dbReference>
<protein>
    <submittedName>
        <fullName evidence="2">Uncharacterized protein</fullName>
    </submittedName>
</protein>
<dbReference type="STRING" id="1437875.CFRA_06195"/>
<dbReference type="Proteomes" id="UP000185434">
    <property type="component" value="Chromosome"/>
</dbReference>
<gene>
    <name evidence="2" type="ORF">CFRA_06195</name>
</gene>
<evidence type="ECO:0000313" key="3">
    <source>
        <dbReference type="Proteomes" id="UP000185434"/>
    </source>
</evidence>
<feature type="region of interest" description="Disordered" evidence="1">
    <location>
        <begin position="1"/>
        <end position="20"/>
    </location>
</feature>
<organism evidence="2 3">
    <name type="scientific">Corynebacterium frankenforstense DSM 45800</name>
    <dbReference type="NCBI Taxonomy" id="1437875"/>
    <lineage>
        <taxon>Bacteria</taxon>
        <taxon>Bacillati</taxon>
        <taxon>Actinomycetota</taxon>
        <taxon>Actinomycetes</taxon>
        <taxon>Mycobacteriales</taxon>
        <taxon>Corynebacteriaceae</taxon>
        <taxon>Corynebacterium</taxon>
    </lineage>
</organism>
<evidence type="ECO:0000256" key="1">
    <source>
        <dbReference type="SAM" id="MobiDB-lite"/>
    </source>
</evidence>
<evidence type="ECO:0000313" key="2">
    <source>
        <dbReference type="EMBL" id="APT88907.1"/>
    </source>
</evidence>
<keyword evidence="3" id="KW-1185">Reference proteome</keyword>
<sequence>MTPAPVPHDPTATRVRPEEVRAGVGNLLRRADAAENADAEAAHLEEAHALLQAALKDQPHRGAEEEAHARP</sequence>
<reference evidence="2 3" key="1">
    <citation type="submission" date="2014-08" db="EMBL/GenBank/DDBJ databases">
        <title>Complete genome sequence of Corynebacterium frankenforstense ST18(T) (=DSM 45800(T)), isolated from raw cow milk.</title>
        <authorList>
            <person name="Ruckert C."/>
            <person name="Albersmeier A."/>
            <person name="Winkler A."/>
            <person name="Lipski A."/>
            <person name="Kalinowski J."/>
        </authorList>
    </citation>
    <scope>NUCLEOTIDE SEQUENCE [LARGE SCALE GENOMIC DNA]</scope>
    <source>
        <strain evidence="2 3">ST18</strain>
    </source>
</reference>
<dbReference type="EMBL" id="CP009247">
    <property type="protein sequence ID" value="APT88907.1"/>
    <property type="molecule type" value="Genomic_DNA"/>
</dbReference>
<dbReference type="KEGG" id="cfk:CFRA_06195"/>
<accession>A0A1L7CSU5</accession>